<evidence type="ECO:0000313" key="2">
    <source>
        <dbReference type="Proteomes" id="UP000523955"/>
    </source>
</evidence>
<proteinExistence type="predicted"/>
<dbReference type="Gene3D" id="1.10.620.20">
    <property type="entry name" value="Ribonucleotide Reductase, subunit A"/>
    <property type="match status" value="1"/>
</dbReference>
<reference evidence="1 2" key="1">
    <citation type="submission" date="2020-08" db="EMBL/GenBank/DDBJ databases">
        <authorList>
            <person name="Seo M.-J."/>
        </authorList>
    </citation>
    <scope>NUCLEOTIDE SEQUENCE [LARGE SCALE GENOMIC DNA]</scope>
    <source>
        <strain evidence="1 2">KIGAM211</strain>
    </source>
</reference>
<protein>
    <submittedName>
        <fullName evidence="1">GTP-binding protein LepA</fullName>
    </submittedName>
</protein>
<evidence type="ECO:0000313" key="1">
    <source>
        <dbReference type="EMBL" id="MBB6627886.1"/>
    </source>
</evidence>
<dbReference type="RefSeq" id="WP_185252995.1">
    <property type="nucleotide sequence ID" value="NZ_JACKXE010000001.1"/>
</dbReference>
<organism evidence="1 2">
    <name type="scientific">Nocardioides luti</name>
    <dbReference type="NCBI Taxonomy" id="2761101"/>
    <lineage>
        <taxon>Bacteria</taxon>
        <taxon>Bacillati</taxon>
        <taxon>Actinomycetota</taxon>
        <taxon>Actinomycetes</taxon>
        <taxon>Propionibacteriales</taxon>
        <taxon>Nocardioidaceae</taxon>
        <taxon>Nocardioides</taxon>
    </lineage>
</organism>
<keyword evidence="2" id="KW-1185">Reference proteome</keyword>
<comment type="caution">
    <text evidence="1">The sequence shown here is derived from an EMBL/GenBank/DDBJ whole genome shotgun (WGS) entry which is preliminary data.</text>
</comment>
<dbReference type="GO" id="GO:0016491">
    <property type="term" value="F:oxidoreductase activity"/>
    <property type="evidence" value="ECO:0007669"/>
    <property type="project" value="InterPro"/>
</dbReference>
<dbReference type="InterPro" id="IPR012348">
    <property type="entry name" value="RNR-like"/>
</dbReference>
<dbReference type="InterPro" id="IPR009078">
    <property type="entry name" value="Ferritin-like_SF"/>
</dbReference>
<accession>A0A7X0RGG7</accession>
<name>A0A7X0RGG7_9ACTN</name>
<dbReference type="Proteomes" id="UP000523955">
    <property type="component" value="Unassembled WGS sequence"/>
</dbReference>
<dbReference type="SUPFAM" id="SSF47240">
    <property type="entry name" value="Ferritin-like"/>
    <property type="match status" value="1"/>
</dbReference>
<dbReference type="EMBL" id="JACKXE010000001">
    <property type="protein sequence ID" value="MBB6627886.1"/>
    <property type="molecule type" value="Genomic_DNA"/>
</dbReference>
<gene>
    <name evidence="1" type="ORF">H5V45_11210</name>
</gene>
<sequence length="291" mass="32861">MPRATLLEASRTTTRLVEHVERLGAEHPPIELGSVDYTVHRPELFSQRFGHVLDYMARVELEVDRNVLELITLLPDPPEVDRRFYADVWQPQEIQHGLILDQLQVHVGRPPATPDLDTVGAKIKVLGALAHVGAIQDVVRMLYYLTGMATERSAVLAYNLLHDGVREMGETSVAETVIAPIRRQEPGHYAFYQLSAKGLWAELAGWQHWLVRRLRRFSFAPVGANDDAQKADFGEVMRTLGIDREASTFAQQISRVERELLWARDRGLKVPDYVAAAFREAVELAQARRAG</sequence>
<dbReference type="AlphaFoldDB" id="A0A7X0RGG7"/>